<dbReference type="SUPFAM" id="SSF53474">
    <property type="entry name" value="alpha/beta-Hydrolases"/>
    <property type="match status" value="1"/>
</dbReference>
<protein>
    <recommendedName>
        <fullName evidence="4">Peptidase S9 prolyl oligopeptidase catalytic domain-containing protein</fullName>
    </recommendedName>
</protein>
<accession>A0A9Y2N2G2</accession>
<name>A0A9Y2N2G2_9PSEU</name>
<keyword evidence="3" id="KW-1185">Reference proteome</keyword>
<evidence type="ECO:0008006" key="4">
    <source>
        <dbReference type="Google" id="ProtNLM"/>
    </source>
</evidence>
<evidence type="ECO:0000313" key="3">
    <source>
        <dbReference type="Proteomes" id="UP001236014"/>
    </source>
</evidence>
<dbReference type="Proteomes" id="UP001236014">
    <property type="component" value="Chromosome"/>
</dbReference>
<organism evidence="2 3">
    <name type="scientific">Amycolatopsis carbonis</name>
    <dbReference type="NCBI Taxonomy" id="715471"/>
    <lineage>
        <taxon>Bacteria</taxon>
        <taxon>Bacillati</taxon>
        <taxon>Actinomycetota</taxon>
        <taxon>Actinomycetes</taxon>
        <taxon>Pseudonocardiales</taxon>
        <taxon>Pseudonocardiaceae</taxon>
        <taxon>Amycolatopsis</taxon>
    </lineage>
</organism>
<evidence type="ECO:0000256" key="1">
    <source>
        <dbReference type="SAM" id="MobiDB-lite"/>
    </source>
</evidence>
<dbReference type="Gene3D" id="3.40.50.1820">
    <property type="entry name" value="alpha/beta hydrolase"/>
    <property type="match status" value="1"/>
</dbReference>
<dbReference type="AlphaFoldDB" id="A0A9Y2N2G2"/>
<dbReference type="KEGG" id="acab:QRX50_19160"/>
<dbReference type="RefSeq" id="WP_285974501.1">
    <property type="nucleotide sequence ID" value="NZ_CP127294.1"/>
</dbReference>
<dbReference type="InterPro" id="IPR029058">
    <property type="entry name" value="AB_hydrolase_fold"/>
</dbReference>
<dbReference type="EMBL" id="CP127294">
    <property type="protein sequence ID" value="WIX83964.1"/>
    <property type="molecule type" value="Genomic_DNA"/>
</dbReference>
<feature type="region of interest" description="Disordered" evidence="1">
    <location>
        <begin position="95"/>
        <end position="119"/>
    </location>
</feature>
<evidence type="ECO:0000313" key="2">
    <source>
        <dbReference type="EMBL" id="WIX83964.1"/>
    </source>
</evidence>
<gene>
    <name evidence="2" type="ORF">QRX50_19160</name>
</gene>
<reference evidence="2 3" key="1">
    <citation type="submission" date="2023-06" db="EMBL/GenBank/DDBJ databases">
        <authorList>
            <person name="Oyuntsetseg B."/>
            <person name="Kim S.B."/>
        </authorList>
    </citation>
    <scope>NUCLEOTIDE SEQUENCE [LARGE SCALE GENOMIC DNA]</scope>
    <source>
        <strain evidence="2 3">2-15</strain>
    </source>
</reference>
<sequence>MLSVSRHREDYRTAIGWAAAQPMLDESRIVVWGTSFAGRHVVDLAVTDRRIAGAIAPAPLVDAVAAARLVPAGQSLRLLGLAARDVVGGLLGRRGTSRAQAIPAASRSARHRTPVSANA</sequence>
<proteinExistence type="predicted"/>